<dbReference type="Gene3D" id="3.40.50.2300">
    <property type="match status" value="2"/>
</dbReference>
<dbReference type="CDD" id="cd01392">
    <property type="entry name" value="HTH_LacI"/>
    <property type="match status" value="1"/>
</dbReference>
<dbReference type="SUPFAM" id="SSF47413">
    <property type="entry name" value="lambda repressor-like DNA-binding domains"/>
    <property type="match status" value="1"/>
</dbReference>
<dbReference type="PROSITE" id="PS00356">
    <property type="entry name" value="HTH_LACI_1"/>
    <property type="match status" value="1"/>
</dbReference>
<dbReference type="PROSITE" id="PS50932">
    <property type="entry name" value="HTH_LACI_2"/>
    <property type="match status" value="1"/>
</dbReference>
<dbReference type="PANTHER" id="PTHR30146:SF120">
    <property type="entry name" value="ALANINE RACEMASE"/>
    <property type="match status" value="1"/>
</dbReference>
<evidence type="ECO:0000256" key="3">
    <source>
        <dbReference type="ARBA" id="ARBA00023163"/>
    </source>
</evidence>
<dbReference type="InterPro" id="IPR010982">
    <property type="entry name" value="Lambda_DNA-bd_dom_sf"/>
</dbReference>
<dbReference type="SUPFAM" id="SSF53822">
    <property type="entry name" value="Periplasmic binding protein-like I"/>
    <property type="match status" value="1"/>
</dbReference>
<dbReference type="SMART" id="SM00354">
    <property type="entry name" value="HTH_LACI"/>
    <property type="match status" value="1"/>
</dbReference>
<dbReference type="RefSeq" id="WP_034958497.1">
    <property type="nucleotide sequence ID" value="NZ_JMIW01000001.1"/>
</dbReference>
<dbReference type="EMBL" id="JMIW01000001">
    <property type="protein sequence ID" value="KEO92125.1"/>
    <property type="molecule type" value="Genomic_DNA"/>
</dbReference>
<evidence type="ECO:0000259" key="4">
    <source>
        <dbReference type="PROSITE" id="PS50932"/>
    </source>
</evidence>
<dbReference type="STRING" id="1044.EH31_05510"/>
<organism evidence="5 6">
    <name type="scientific">Erythrobacter longus</name>
    <dbReference type="NCBI Taxonomy" id="1044"/>
    <lineage>
        <taxon>Bacteria</taxon>
        <taxon>Pseudomonadati</taxon>
        <taxon>Pseudomonadota</taxon>
        <taxon>Alphaproteobacteria</taxon>
        <taxon>Sphingomonadales</taxon>
        <taxon>Erythrobacteraceae</taxon>
        <taxon>Erythrobacter/Porphyrobacter group</taxon>
        <taxon>Erythrobacter</taxon>
    </lineage>
</organism>
<evidence type="ECO:0000256" key="1">
    <source>
        <dbReference type="ARBA" id="ARBA00023015"/>
    </source>
</evidence>
<evidence type="ECO:0000313" key="6">
    <source>
        <dbReference type="Proteomes" id="UP000027647"/>
    </source>
</evidence>
<dbReference type="PANTHER" id="PTHR30146">
    <property type="entry name" value="LACI-RELATED TRANSCRIPTIONAL REPRESSOR"/>
    <property type="match status" value="1"/>
</dbReference>
<evidence type="ECO:0000256" key="2">
    <source>
        <dbReference type="ARBA" id="ARBA00023125"/>
    </source>
</evidence>
<dbReference type="InterPro" id="IPR000843">
    <property type="entry name" value="HTH_LacI"/>
</dbReference>
<protein>
    <submittedName>
        <fullName evidence="5">LacI family transcriptional regulator</fullName>
    </submittedName>
</protein>
<accession>A0A074MH52</accession>
<reference evidence="5 6" key="1">
    <citation type="submission" date="2014-04" db="EMBL/GenBank/DDBJ databases">
        <title>A comprehensive comparison of genomes of Erythrobacter spp. strains.</title>
        <authorList>
            <person name="Zheng Q."/>
        </authorList>
    </citation>
    <scope>NUCLEOTIDE SEQUENCE [LARGE SCALE GENOMIC DNA]</scope>
    <source>
        <strain evidence="5 6">DSM 6997</strain>
    </source>
</reference>
<dbReference type="Pfam" id="PF00356">
    <property type="entry name" value="LacI"/>
    <property type="match status" value="1"/>
</dbReference>
<dbReference type="Pfam" id="PF13377">
    <property type="entry name" value="Peripla_BP_3"/>
    <property type="match status" value="1"/>
</dbReference>
<keyword evidence="3" id="KW-0804">Transcription</keyword>
<dbReference type="eggNOG" id="COG1609">
    <property type="taxonomic scope" value="Bacteria"/>
</dbReference>
<gene>
    <name evidence="5" type="ORF">EH31_05510</name>
</gene>
<dbReference type="InterPro" id="IPR046335">
    <property type="entry name" value="LacI/GalR-like_sensor"/>
</dbReference>
<comment type="caution">
    <text evidence="5">The sequence shown here is derived from an EMBL/GenBank/DDBJ whole genome shotgun (WGS) entry which is preliminary data.</text>
</comment>
<dbReference type="AlphaFoldDB" id="A0A074MH52"/>
<name>A0A074MH52_ERYLO</name>
<keyword evidence="1" id="KW-0805">Transcription regulation</keyword>
<feature type="domain" description="HTH lacI-type" evidence="4">
    <location>
        <begin position="17"/>
        <end position="71"/>
    </location>
</feature>
<evidence type="ECO:0000313" key="5">
    <source>
        <dbReference type="EMBL" id="KEO92125.1"/>
    </source>
</evidence>
<dbReference type="GO" id="GO:0003700">
    <property type="term" value="F:DNA-binding transcription factor activity"/>
    <property type="evidence" value="ECO:0007669"/>
    <property type="project" value="TreeGrafter"/>
</dbReference>
<keyword evidence="2" id="KW-0238">DNA-binding</keyword>
<sequence length="345" mass="37378">MADTDVQNGAESAAKVRTLADLARIAGVSAGTVSRALAGNSLVNTKTREKIEAIAREHGFRPNQMASKLRRQKTGVIGVAIPLGHDVRQQISDTFFMTLLGYLADELTEKGYDLMLRRVIPAQDEDWLDRFIGSGMVDGVIVIGQSDQFERIEDVADGYLPMVVWGNHQEGQRHCVVGSNNRLGGKLAAERLIASGAKSLAFLGDTQPIEFAARYAGAKEVAAKMGVAIRPLPTHLSPERTGEEIAKHLREIEGKVDGIFAATDTIAVTCLKELRERGMEVPGQIKIVGFDDLPISSQTMPPLTTVRQDIAAGAKGLVDLLLRRLEGEDTESLVLPPHLVLRETA</sequence>
<dbReference type="GO" id="GO:0000976">
    <property type="term" value="F:transcription cis-regulatory region binding"/>
    <property type="evidence" value="ECO:0007669"/>
    <property type="project" value="TreeGrafter"/>
</dbReference>
<dbReference type="Proteomes" id="UP000027647">
    <property type="component" value="Unassembled WGS sequence"/>
</dbReference>
<keyword evidence="6" id="KW-1185">Reference proteome</keyword>
<dbReference type="OrthoDB" id="8433438at2"/>
<dbReference type="Gene3D" id="1.10.260.40">
    <property type="entry name" value="lambda repressor-like DNA-binding domains"/>
    <property type="match status" value="1"/>
</dbReference>
<dbReference type="InterPro" id="IPR028082">
    <property type="entry name" value="Peripla_BP_I"/>
</dbReference>
<proteinExistence type="predicted"/>